<name>A0A395IWZ5_9HELO</name>
<dbReference type="EMBL" id="QKRW01000013">
    <property type="protein sequence ID" value="RAL64651.1"/>
    <property type="molecule type" value="Genomic_DNA"/>
</dbReference>
<dbReference type="Proteomes" id="UP000249056">
    <property type="component" value="Unassembled WGS sequence"/>
</dbReference>
<proteinExistence type="predicted"/>
<dbReference type="AlphaFoldDB" id="A0A395IWZ5"/>
<reference evidence="1 2" key="1">
    <citation type="submission" date="2018-06" db="EMBL/GenBank/DDBJ databases">
        <title>Genome Sequence of the Brown Rot Fungal Pathogen Monilinia fructigena.</title>
        <authorList>
            <person name="Landi L."/>
            <person name="De Miccolis Angelini R.M."/>
            <person name="Pollastro S."/>
            <person name="Abate D."/>
            <person name="Faretra F."/>
            <person name="Romanazzi G."/>
        </authorList>
    </citation>
    <scope>NUCLEOTIDE SEQUENCE [LARGE SCALE GENOMIC DNA]</scope>
    <source>
        <strain evidence="1 2">Mfrg269</strain>
    </source>
</reference>
<gene>
    <name evidence="1" type="ORF">DID88_001684</name>
</gene>
<protein>
    <submittedName>
        <fullName evidence="1">Uncharacterized protein</fullName>
    </submittedName>
</protein>
<organism evidence="1 2">
    <name type="scientific">Monilinia fructigena</name>
    <dbReference type="NCBI Taxonomy" id="38457"/>
    <lineage>
        <taxon>Eukaryota</taxon>
        <taxon>Fungi</taxon>
        <taxon>Dikarya</taxon>
        <taxon>Ascomycota</taxon>
        <taxon>Pezizomycotina</taxon>
        <taxon>Leotiomycetes</taxon>
        <taxon>Helotiales</taxon>
        <taxon>Sclerotiniaceae</taxon>
        <taxon>Monilinia</taxon>
    </lineage>
</organism>
<sequence length="243" mass="28345">MFPQQGRRNNFSEKNSVHRSLAHVYLQPKIDTLLIDYQELFKLYLIGGSIDLSSVTHLALLNACNRTFSYNLWLKFDETDMAHLMYSMLSTKCPALKKLSLIVGLERDIEKTCIKSKDLIFDVTDEFWSLDWEESNGEPKNLRTVEVSWMVRSLRLDFQRFPQHPNPNYAVSADTVQFWEDREPVIGLIARLDEDETWFAHGKKCAEPRLYFRDIGGYLPAHRDGTILDRYKGITQMFDGAPW</sequence>
<evidence type="ECO:0000313" key="2">
    <source>
        <dbReference type="Proteomes" id="UP000249056"/>
    </source>
</evidence>
<comment type="caution">
    <text evidence="1">The sequence shown here is derived from an EMBL/GenBank/DDBJ whole genome shotgun (WGS) entry which is preliminary data.</text>
</comment>
<keyword evidence="2" id="KW-1185">Reference proteome</keyword>
<dbReference type="OrthoDB" id="3499536at2759"/>
<evidence type="ECO:0000313" key="1">
    <source>
        <dbReference type="EMBL" id="RAL64651.1"/>
    </source>
</evidence>
<accession>A0A395IWZ5</accession>